<accession>A0A640SKK5</accession>
<dbReference type="Pfam" id="PF01590">
    <property type="entry name" value="GAF"/>
    <property type="match status" value="1"/>
</dbReference>
<keyword evidence="1" id="KW-1133">Transmembrane helix</keyword>
<dbReference type="EMBL" id="BLIN01000005">
    <property type="protein sequence ID" value="GFE11394.1"/>
    <property type="molecule type" value="Genomic_DNA"/>
</dbReference>
<protein>
    <recommendedName>
        <fullName evidence="2">GAF domain-containing protein</fullName>
    </recommendedName>
</protein>
<comment type="caution">
    <text evidence="3">The sequence shown here is derived from an EMBL/GenBank/DDBJ whole genome shotgun (WGS) entry which is preliminary data.</text>
</comment>
<name>A0A640SKK5_9ACTN</name>
<dbReference type="Gene3D" id="3.30.450.40">
    <property type="match status" value="1"/>
</dbReference>
<feature type="transmembrane region" description="Helical" evidence="1">
    <location>
        <begin position="21"/>
        <end position="43"/>
    </location>
</feature>
<keyword evidence="1" id="KW-0812">Transmembrane</keyword>
<organism evidence="3 4">
    <name type="scientific">Streptomyces caniferus</name>
    <dbReference type="NCBI Taxonomy" id="285557"/>
    <lineage>
        <taxon>Bacteria</taxon>
        <taxon>Bacillati</taxon>
        <taxon>Actinomycetota</taxon>
        <taxon>Actinomycetes</taxon>
        <taxon>Kitasatosporales</taxon>
        <taxon>Streptomycetaceae</taxon>
        <taxon>Streptomyces</taxon>
    </lineage>
</organism>
<evidence type="ECO:0000313" key="3">
    <source>
        <dbReference type="EMBL" id="GFE11394.1"/>
    </source>
</evidence>
<dbReference type="InterPro" id="IPR029016">
    <property type="entry name" value="GAF-like_dom_sf"/>
</dbReference>
<dbReference type="Proteomes" id="UP000435837">
    <property type="component" value="Unassembled WGS sequence"/>
</dbReference>
<proteinExistence type="predicted"/>
<dbReference type="SUPFAM" id="SSF55781">
    <property type="entry name" value="GAF domain-like"/>
    <property type="match status" value="1"/>
</dbReference>
<reference evidence="3 4" key="1">
    <citation type="submission" date="2019-12" db="EMBL/GenBank/DDBJ databases">
        <title>Whole genome shotgun sequence of Streptomyces caniferus NBRC 15389.</title>
        <authorList>
            <person name="Ichikawa N."/>
            <person name="Kimura A."/>
            <person name="Kitahashi Y."/>
            <person name="Komaki H."/>
            <person name="Tamura T."/>
        </authorList>
    </citation>
    <scope>NUCLEOTIDE SEQUENCE [LARGE SCALE GENOMIC DNA]</scope>
    <source>
        <strain evidence="3 4">NBRC 15389</strain>
    </source>
</reference>
<feature type="transmembrane region" description="Helical" evidence="1">
    <location>
        <begin position="49"/>
        <end position="69"/>
    </location>
</feature>
<evidence type="ECO:0000313" key="4">
    <source>
        <dbReference type="Proteomes" id="UP000435837"/>
    </source>
</evidence>
<sequence length="264" mass="28098">MCIVRDSTRSLGLGTGEGLHMGWGAFSAGALAVLAYVAQMVIGLDMATWLFWVITGVGSVATVATVWLASRRVTTANEAAKAATKNQRRAFEDVLVPLASNLGQIVSSSTKAERTALQQQTKQAIVSLTASLIGPQDVRACFLEQVPGTPLGQREVKCRNSLWSGRNVAPVTTFRETDLRGKELLKLLDDGTSTFVGNVDQLPAALKPDSDSYKTYIACSVKVGDESFGVLAVDGLRPGDLHQDDVTMVGVFARMLGVALAVKK</sequence>
<dbReference type="InterPro" id="IPR003018">
    <property type="entry name" value="GAF"/>
</dbReference>
<feature type="domain" description="GAF" evidence="2">
    <location>
        <begin position="208"/>
        <end position="260"/>
    </location>
</feature>
<gene>
    <name evidence="3" type="ORF">Scani_76620</name>
</gene>
<evidence type="ECO:0000259" key="2">
    <source>
        <dbReference type="Pfam" id="PF01590"/>
    </source>
</evidence>
<evidence type="ECO:0000256" key="1">
    <source>
        <dbReference type="SAM" id="Phobius"/>
    </source>
</evidence>
<dbReference type="AlphaFoldDB" id="A0A640SKK5"/>
<keyword evidence="1" id="KW-0472">Membrane</keyword>